<name>A0A1G9BCH5_9EURY</name>
<dbReference type="InterPro" id="IPR036061">
    <property type="entry name" value="CheW-like_dom_sf"/>
</dbReference>
<evidence type="ECO:0000313" key="3">
    <source>
        <dbReference type="Proteomes" id="UP000326500"/>
    </source>
</evidence>
<dbReference type="EMBL" id="FNFT01000009">
    <property type="protein sequence ID" value="SDK37248.1"/>
    <property type="molecule type" value="Genomic_DNA"/>
</dbReference>
<dbReference type="Gene3D" id="2.30.30.40">
    <property type="entry name" value="SH3 Domains"/>
    <property type="match status" value="2"/>
</dbReference>
<proteinExistence type="predicted"/>
<dbReference type="PANTHER" id="PTHR22617:SF23">
    <property type="entry name" value="CHEMOTAXIS PROTEIN CHEW"/>
    <property type="match status" value="1"/>
</dbReference>
<feature type="domain" description="CheW-like" evidence="1">
    <location>
        <begin position="164"/>
        <end position="308"/>
    </location>
</feature>
<dbReference type="AlphaFoldDB" id="A0A1G9BCH5"/>
<sequence length="308" mass="32866">MNRSHLLFFTVAGRTCALPLAAVRQVVGMAALSPESRDGGDGTVNLHGETIPVYPVRDLLGLPGRPPLPTDVLIITHARPDCMALRVDGVQGVREGSLPADDGTTSHPGVHLAGDGTIIIHDPGALCAAEERERFSIPPAGEETAPGIERRGAMEDKEDHAAVTSDILTFRLAGREYAIETRYIREVFIIREITPVPGVPDFIAGICAVRGEIISVVDLARILSIPKQGLTDLNRVIVLSDGKMTFGILADYITDIGTISRDDIAPAEPGMTPIGEQYLLGVAEGSLILLDAAAILADPRMLVHQTRQ</sequence>
<evidence type="ECO:0000259" key="1">
    <source>
        <dbReference type="PROSITE" id="PS50851"/>
    </source>
</evidence>
<protein>
    <submittedName>
        <fullName evidence="2">CheW-like domain-containing protein</fullName>
    </submittedName>
</protein>
<evidence type="ECO:0000313" key="2">
    <source>
        <dbReference type="EMBL" id="SDK37248.1"/>
    </source>
</evidence>
<accession>A0A1G9BCH5</accession>
<organism evidence="2 3">
    <name type="scientific">Methanoculleus thermophilus</name>
    <dbReference type="NCBI Taxonomy" id="2200"/>
    <lineage>
        <taxon>Archaea</taxon>
        <taxon>Methanobacteriati</taxon>
        <taxon>Methanobacteriota</taxon>
        <taxon>Stenosarchaea group</taxon>
        <taxon>Methanomicrobia</taxon>
        <taxon>Methanomicrobiales</taxon>
        <taxon>Methanomicrobiaceae</taxon>
        <taxon>Methanoculleus</taxon>
    </lineage>
</organism>
<gene>
    <name evidence="2" type="ORF">SAMN04488571_1093</name>
</gene>
<dbReference type="Pfam" id="PF01584">
    <property type="entry name" value="CheW"/>
    <property type="match status" value="2"/>
</dbReference>
<dbReference type="Gene3D" id="2.40.50.180">
    <property type="entry name" value="CheA-289, Domain 4"/>
    <property type="match status" value="2"/>
</dbReference>
<dbReference type="GO" id="GO:0005829">
    <property type="term" value="C:cytosol"/>
    <property type="evidence" value="ECO:0007669"/>
    <property type="project" value="TreeGrafter"/>
</dbReference>
<dbReference type="Proteomes" id="UP000326500">
    <property type="component" value="Unassembled WGS sequence"/>
</dbReference>
<dbReference type="SUPFAM" id="SSF50341">
    <property type="entry name" value="CheW-like"/>
    <property type="match status" value="2"/>
</dbReference>
<dbReference type="STRING" id="2200.GCA_001571405_02167"/>
<dbReference type="OrthoDB" id="115049at2157"/>
<dbReference type="InterPro" id="IPR002545">
    <property type="entry name" value="CheW-lke_dom"/>
</dbReference>
<dbReference type="SMART" id="SM00260">
    <property type="entry name" value="CheW"/>
    <property type="match status" value="2"/>
</dbReference>
<dbReference type="PROSITE" id="PS50851">
    <property type="entry name" value="CHEW"/>
    <property type="match status" value="2"/>
</dbReference>
<feature type="domain" description="CheW-like" evidence="1">
    <location>
        <begin position="3"/>
        <end position="140"/>
    </location>
</feature>
<dbReference type="InterPro" id="IPR039315">
    <property type="entry name" value="CheW"/>
</dbReference>
<reference evidence="2 3" key="1">
    <citation type="submission" date="2016-10" db="EMBL/GenBank/DDBJ databases">
        <authorList>
            <person name="Varghese N."/>
            <person name="Submissions S."/>
        </authorList>
    </citation>
    <scope>NUCLEOTIDE SEQUENCE [LARGE SCALE GENOMIC DNA]</scope>
    <source>
        <strain evidence="2 3">DSM 2373</strain>
    </source>
</reference>
<dbReference type="GO" id="GO:0006935">
    <property type="term" value="P:chemotaxis"/>
    <property type="evidence" value="ECO:0007669"/>
    <property type="project" value="InterPro"/>
</dbReference>
<dbReference type="GO" id="GO:0007165">
    <property type="term" value="P:signal transduction"/>
    <property type="evidence" value="ECO:0007669"/>
    <property type="project" value="InterPro"/>
</dbReference>
<keyword evidence="3" id="KW-1185">Reference proteome</keyword>
<dbReference type="RefSeq" id="WP_066958746.1">
    <property type="nucleotide sequence ID" value="NZ_BCNX01000012.1"/>
</dbReference>
<dbReference type="PANTHER" id="PTHR22617">
    <property type="entry name" value="CHEMOTAXIS SENSOR HISTIDINE KINASE-RELATED"/>
    <property type="match status" value="1"/>
</dbReference>